<dbReference type="CDD" id="cd01127">
    <property type="entry name" value="TrwB_TraG_TraD_VirD4"/>
    <property type="match status" value="1"/>
</dbReference>
<evidence type="ECO:0000256" key="11">
    <source>
        <dbReference type="ARBA" id="ARBA00023136"/>
    </source>
</evidence>
<evidence type="ECO:0000313" key="19">
    <source>
        <dbReference type="Proteomes" id="UP001284601"/>
    </source>
</evidence>
<feature type="transmembrane region" description="Helical" evidence="16">
    <location>
        <begin position="81"/>
        <end position="98"/>
    </location>
</feature>
<feature type="region of interest" description="Disordered" evidence="15">
    <location>
        <begin position="869"/>
        <end position="901"/>
    </location>
</feature>
<feature type="transmembrane region" description="Helical" evidence="16">
    <location>
        <begin position="110"/>
        <end position="131"/>
    </location>
</feature>
<keyword evidence="11 16" id="KW-0472">Membrane</keyword>
<evidence type="ECO:0000313" key="18">
    <source>
        <dbReference type="EMBL" id="MDW5595388.1"/>
    </source>
</evidence>
<evidence type="ECO:0000256" key="14">
    <source>
        <dbReference type="PROSITE-ProRule" id="PRU00289"/>
    </source>
</evidence>
<reference evidence="19" key="1">
    <citation type="submission" date="2023-07" db="EMBL/GenBank/DDBJ databases">
        <title>Conexibacter stalactiti sp. nov., isolated from stalactites in a lava cave and emended description of the genus Conexibacter.</title>
        <authorList>
            <person name="Lee S.D."/>
        </authorList>
    </citation>
    <scope>NUCLEOTIDE SEQUENCE [LARGE SCALE GENOMIC DNA]</scope>
    <source>
        <strain evidence="19">KCTC 39840</strain>
    </source>
</reference>
<dbReference type="Gene3D" id="3.40.50.300">
    <property type="entry name" value="P-loop containing nucleotide triphosphate hydrolases"/>
    <property type="match status" value="1"/>
</dbReference>
<evidence type="ECO:0000256" key="15">
    <source>
        <dbReference type="SAM" id="MobiDB-lite"/>
    </source>
</evidence>
<feature type="region of interest" description="Disordered" evidence="15">
    <location>
        <begin position="1"/>
        <end position="30"/>
    </location>
</feature>
<evidence type="ECO:0000259" key="17">
    <source>
        <dbReference type="PROSITE" id="PS50901"/>
    </source>
</evidence>
<keyword evidence="12" id="KW-0131">Cell cycle</keyword>
<keyword evidence="5 16" id="KW-0812">Transmembrane</keyword>
<evidence type="ECO:0000256" key="10">
    <source>
        <dbReference type="ARBA" id="ARBA00023125"/>
    </source>
</evidence>
<feature type="region of interest" description="Disordered" evidence="15">
    <location>
        <begin position="288"/>
        <end position="328"/>
    </location>
</feature>
<proteinExistence type="inferred from homology"/>
<dbReference type="Pfam" id="PF01580">
    <property type="entry name" value="FtsK_SpoIIIE"/>
    <property type="match status" value="1"/>
</dbReference>
<dbReference type="Proteomes" id="UP001284601">
    <property type="component" value="Unassembled WGS sequence"/>
</dbReference>
<feature type="compositionally biased region" description="Basic residues" evidence="15">
    <location>
        <begin position="1"/>
        <end position="23"/>
    </location>
</feature>
<dbReference type="InterPro" id="IPR027417">
    <property type="entry name" value="P-loop_NTPase"/>
</dbReference>
<dbReference type="PANTHER" id="PTHR22683:SF41">
    <property type="entry name" value="DNA TRANSLOCASE FTSK"/>
    <property type="match status" value="1"/>
</dbReference>
<dbReference type="SUPFAM" id="SSF52540">
    <property type="entry name" value="P-loop containing nucleoside triphosphate hydrolases"/>
    <property type="match status" value="1"/>
</dbReference>
<evidence type="ECO:0000256" key="7">
    <source>
        <dbReference type="ARBA" id="ARBA00022829"/>
    </source>
</evidence>
<keyword evidence="19" id="KW-1185">Reference proteome</keyword>
<dbReference type="SMART" id="SM00843">
    <property type="entry name" value="Ftsk_gamma"/>
    <property type="match status" value="1"/>
</dbReference>
<evidence type="ECO:0000256" key="9">
    <source>
        <dbReference type="ARBA" id="ARBA00022989"/>
    </source>
</evidence>
<dbReference type="PANTHER" id="PTHR22683">
    <property type="entry name" value="SPORULATION PROTEIN RELATED"/>
    <property type="match status" value="1"/>
</dbReference>
<evidence type="ECO:0000256" key="6">
    <source>
        <dbReference type="ARBA" id="ARBA00022741"/>
    </source>
</evidence>
<dbReference type="Gene3D" id="1.10.10.10">
    <property type="entry name" value="Winged helix-like DNA-binding domain superfamily/Winged helix DNA-binding domain"/>
    <property type="match status" value="1"/>
</dbReference>
<evidence type="ECO:0000256" key="13">
    <source>
        <dbReference type="ARBA" id="ARBA00024986"/>
    </source>
</evidence>
<evidence type="ECO:0000256" key="1">
    <source>
        <dbReference type="ARBA" id="ARBA00004651"/>
    </source>
</evidence>
<comment type="subcellular location">
    <subcellularLocation>
        <location evidence="1">Cell membrane</location>
        <topology evidence="1">Multi-pass membrane protein</topology>
    </subcellularLocation>
</comment>
<evidence type="ECO:0000256" key="2">
    <source>
        <dbReference type="ARBA" id="ARBA00006474"/>
    </source>
</evidence>
<dbReference type="InterPro" id="IPR025199">
    <property type="entry name" value="FtsK_4TM"/>
</dbReference>
<keyword evidence="9 16" id="KW-1133">Transmembrane helix</keyword>
<keyword evidence="4" id="KW-0132">Cell division</keyword>
<comment type="similarity">
    <text evidence="2">Belongs to the FtsK/SpoIIIE/SftA family.</text>
</comment>
<dbReference type="Pfam" id="PF09397">
    <property type="entry name" value="FtsK_gamma"/>
    <property type="match status" value="1"/>
</dbReference>
<dbReference type="SUPFAM" id="SSF46785">
    <property type="entry name" value="Winged helix' DNA-binding domain"/>
    <property type="match status" value="1"/>
</dbReference>
<evidence type="ECO:0000256" key="8">
    <source>
        <dbReference type="ARBA" id="ARBA00022840"/>
    </source>
</evidence>
<dbReference type="InterPro" id="IPR050206">
    <property type="entry name" value="FtsK/SpoIIIE/SftA"/>
</dbReference>
<protein>
    <submittedName>
        <fullName evidence="18">DNA translocase FtsK</fullName>
    </submittedName>
</protein>
<gene>
    <name evidence="18" type="ORF">R7226_13650</name>
</gene>
<evidence type="ECO:0000256" key="4">
    <source>
        <dbReference type="ARBA" id="ARBA00022618"/>
    </source>
</evidence>
<feature type="binding site" evidence="14">
    <location>
        <begin position="542"/>
        <end position="549"/>
    </location>
    <ligand>
        <name>ATP</name>
        <dbReference type="ChEBI" id="CHEBI:30616"/>
    </ligand>
</feature>
<dbReference type="InterPro" id="IPR036388">
    <property type="entry name" value="WH-like_DNA-bd_sf"/>
</dbReference>
<keyword evidence="8 14" id="KW-0067">ATP-binding</keyword>
<feature type="region of interest" description="Disordered" evidence="15">
    <location>
        <begin position="777"/>
        <end position="797"/>
    </location>
</feature>
<organism evidence="18 19">
    <name type="scientific">Conexibacter stalactiti</name>
    <dbReference type="NCBI Taxonomy" id="1940611"/>
    <lineage>
        <taxon>Bacteria</taxon>
        <taxon>Bacillati</taxon>
        <taxon>Actinomycetota</taxon>
        <taxon>Thermoleophilia</taxon>
        <taxon>Solirubrobacterales</taxon>
        <taxon>Conexibacteraceae</taxon>
        <taxon>Conexibacter</taxon>
    </lineage>
</organism>
<keyword evidence="10" id="KW-0238">DNA-binding</keyword>
<comment type="function">
    <text evidence="13">Essential cell division protein that coordinates cell division and chromosome segregation. The N-terminus is involved in assembly of the cell-division machinery. The C-terminus functions as a DNA motor that moves dsDNA in an ATP-dependent manner towards the dif recombination site, which is located within the replication terminus region. Required for activation of the Xer recombinase, allowing activation of chromosome unlinking by recombination.</text>
</comment>
<dbReference type="PROSITE" id="PS50901">
    <property type="entry name" value="FTSK"/>
    <property type="match status" value="1"/>
</dbReference>
<dbReference type="RefSeq" id="WP_318597722.1">
    <property type="nucleotide sequence ID" value="NZ_JAWSTH010000032.1"/>
</dbReference>
<dbReference type="InterPro" id="IPR036390">
    <property type="entry name" value="WH_DNA-bd_sf"/>
</dbReference>
<evidence type="ECO:0000256" key="5">
    <source>
        <dbReference type="ARBA" id="ARBA00022692"/>
    </source>
</evidence>
<feature type="transmembrane region" description="Helical" evidence="16">
    <location>
        <begin position="41"/>
        <end position="61"/>
    </location>
</feature>
<comment type="caution">
    <text evidence="18">The sequence shown here is derived from an EMBL/GenBank/DDBJ whole genome shotgun (WGS) entry which is preliminary data.</text>
</comment>
<feature type="domain" description="FtsK" evidence="17">
    <location>
        <begin position="525"/>
        <end position="715"/>
    </location>
</feature>
<keyword evidence="3" id="KW-1003">Cell membrane</keyword>
<feature type="region of interest" description="Disordered" evidence="15">
    <location>
        <begin position="340"/>
        <end position="368"/>
    </location>
</feature>
<dbReference type="EMBL" id="JAWSTH010000032">
    <property type="protein sequence ID" value="MDW5595388.1"/>
    <property type="molecule type" value="Genomic_DNA"/>
</dbReference>
<dbReference type="Pfam" id="PF17854">
    <property type="entry name" value="FtsK_alpha"/>
    <property type="match status" value="1"/>
</dbReference>
<accession>A0ABU4HPY7</accession>
<keyword evidence="6 14" id="KW-0547">Nucleotide-binding</keyword>
<evidence type="ECO:0000256" key="16">
    <source>
        <dbReference type="SAM" id="Phobius"/>
    </source>
</evidence>
<dbReference type="Pfam" id="PF13491">
    <property type="entry name" value="FtsK_4TM"/>
    <property type="match status" value="1"/>
</dbReference>
<evidence type="ECO:0000256" key="12">
    <source>
        <dbReference type="ARBA" id="ARBA00023306"/>
    </source>
</evidence>
<feature type="region of interest" description="Disordered" evidence="15">
    <location>
        <begin position="205"/>
        <end position="231"/>
    </location>
</feature>
<name>A0ABU4HPY7_9ACTN</name>
<dbReference type="InterPro" id="IPR002543">
    <property type="entry name" value="FtsK_dom"/>
</dbReference>
<sequence>MARTSRRRPARSTRSRSRARARRSTAPGLGLPQLAPHQVDLLGLGLGALGIFLAFVMYAGSAGGQVGDALRDGLLLLFGRVAYAAPAALVAGGLLVIARTLIPSVRPLRAGVWCLFGAVELSLAAGTFGLGGGGRPGGDLWDGDVLKERGGAIGESLYWVASTLFSNVGAHIIAIFLFLAALVLLSGVTIASVLRQAAETSRRAATLAPTRARYEEEEPPAPTRAPRARRRRTIVPADDDAVVATDDEGIPQLLVPPELEPARLVVRATHVEAPSLDGAERYPDLFGDDDSLAPAAYALPSDDEDAQEPPVAPLAFDDEDDDADAPVTDDFPAVAAEADEDEIPELELEEPDEPGVTTGAGGDDLPSVDPADLTPQGRYRASITDSADFVWHLPDSRSLTRSTAEQTRPDTAGQEVIAAQLVEALEHFRIDSKVVGMTSGPHITRYELRLAPGTRVGRVANLKDDLAYALAATDVRILAPIPGKQAVGVEVPNAKRRIVHLGDVFQEPPADWSPLTVWLGKDVAGRAIGVDLAKMPHLLVAGTTGAGKSGCVNAMLSSILLHADPHEVKLVLVDPKQVELNHYESIPHLLTPVITSPRKAANALQNLVKEMEERYGIMSLARTRSLPELNRRREERGESRLPYILCVIDELADLMMVAPADVEDSIIRLAQKARAVGIHLVLATQSPRVDVITGMIKANVPSRIAFAVSSQTDSRVILDQNGAESLLGQGDMLFSPVGSSKLQRIQGAYIDEDQIAELTEAWRRQGEPELRDDLLEEVEDEDAPEESAADDGFDPDEDPLLEEAISLVAQMGTASTSMLQRRLRLGYTRAGRLIDMLERRGIISGYEGSKPRQVLITESDVPRILVALAERAGPPPGERAGDQIPLPTPGSGAPDDDPTLS</sequence>
<dbReference type="InterPro" id="IPR041027">
    <property type="entry name" value="FtsK_alpha"/>
</dbReference>
<feature type="compositionally biased region" description="Acidic residues" evidence="15">
    <location>
        <begin position="340"/>
        <end position="353"/>
    </location>
</feature>
<dbReference type="InterPro" id="IPR018541">
    <property type="entry name" value="Ftsk_gamma"/>
</dbReference>
<feature type="transmembrane region" description="Helical" evidence="16">
    <location>
        <begin position="168"/>
        <end position="194"/>
    </location>
</feature>
<keyword evidence="7" id="KW-0159">Chromosome partition</keyword>
<dbReference type="Gene3D" id="3.30.980.40">
    <property type="match status" value="1"/>
</dbReference>
<evidence type="ECO:0000256" key="3">
    <source>
        <dbReference type="ARBA" id="ARBA00022475"/>
    </source>
</evidence>